<organism evidence="1 2">
    <name type="scientific">Solea senegalensis</name>
    <name type="common">Senegalese sole</name>
    <dbReference type="NCBI Taxonomy" id="28829"/>
    <lineage>
        <taxon>Eukaryota</taxon>
        <taxon>Metazoa</taxon>
        <taxon>Chordata</taxon>
        <taxon>Craniata</taxon>
        <taxon>Vertebrata</taxon>
        <taxon>Euteleostomi</taxon>
        <taxon>Actinopterygii</taxon>
        <taxon>Neopterygii</taxon>
        <taxon>Teleostei</taxon>
        <taxon>Neoteleostei</taxon>
        <taxon>Acanthomorphata</taxon>
        <taxon>Carangaria</taxon>
        <taxon>Pleuronectiformes</taxon>
        <taxon>Pleuronectoidei</taxon>
        <taxon>Soleidae</taxon>
        <taxon>Solea</taxon>
    </lineage>
</organism>
<proteinExistence type="predicted"/>
<dbReference type="Proteomes" id="UP000693946">
    <property type="component" value="Linkage Group LG9"/>
</dbReference>
<gene>
    <name evidence="1" type="ORF">JOB18_000825</name>
</gene>
<sequence length="73" mass="8390">MRGLCGWTGTGCCAVDWNVPLSRECCDSDTRTERRRDESVRRRVFTQTLHSKSSRNHKRGIHQGTCEHARVCV</sequence>
<evidence type="ECO:0008006" key="3">
    <source>
        <dbReference type="Google" id="ProtNLM"/>
    </source>
</evidence>
<protein>
    <recommendedName>
        <fullName evidence="3">Secreted protein</fullName>
    </recommendedName>
</protein>
<reference evidence="1 2" key="1">
    <citation type="journal article" date="2021" name="Sci. Rep.">
        <title>Chromosome anchoring in Senegalese sole (Solea senegalensis) reveals sex-associated markers and genome rearrangements in flatfish.</title>
        <authorList>
            <person name="Guerrero-Cozar I."/>
            <person name="Gomez-Garrido J."/>
            <person name="Berbel C."/>
            <person name="Martinez-Blanch J.F."/>
            <person name="Alioto T."/>
            <person name="Claros M.G."/>
            <person name="Gagnaire P.A."/>
            <person name="Manchado M."/>
        </authorList>
    </citation>
    <scope>NUCLEOTIDE SEQUENCE [LARGE SCALE GENOMIC DNA]</scope>
    <source>
        <strain evidence="1">Sse05_10M</strain>
    </source>
</reference>
<dbReference type="EMBL" id="JAGKHQ010000021">
    <property type="protein sequence ID" value="KAG7474039.1"/>
    <property type="molecule type" value="Genomic_DNA"/>
</dbReference>
<keyword evidence="2" id="KW-1185">Reference proteome</keyword>
<evidence type="ECO:0000313" key="2">
    <source>
        <dbReference type="Proteomes" id="UP000693946"/>
    </source>
</evidence>
<comment type="caution">
    <text evidence="1">The sequence shown here is derived from an EMBL/GenBank/DDBJ whole genome shotgun (WGS) entry which is preliminary data.</text>
</comment>
<name>A0AAV6PR50_SOLSE</name>
<accession>A0AAV6PR50</accession>
<evidence type="ECO:0000313" key="1">
    <source>
        <dbReference type="EMBL" id="KAG7474039.1"/>
    </source>
</evidence>
<dbReference type="AlphaFoldDB" id="A0AAV6PR50"/>